<dbReference type="GO" id="GO:0097163">
    <property type="term" value="F:sulfur carrier activity"/>
    <property type="evidence" value="ECO:0007669"/>
    <property type="project" value="TreeGrafter"/>
</dbReference>
<protein>
    <submittedName>
        <fullName evidence="5">TusE/DsrC/DsvC family sulfur relay protein</fullName>
    </submittedName>
</protein>
<gene>
    <name evidence="5" type="ORF">HKN21_01690</name>
</gene>
<comment type="caution">
    <text evidence="5">The sequence shown here is derived from an EMBL/GenBank/DDBJ whole genome shotgun (WGS) entry which is preliminary data.</text>
</comment>
<dbReference type="EMBL" id="JABDJR010000060">
    <property type="protein sequence ID" value="NNF05450.1"/>
    <property type="molecule type" value="Genomic_DNA"/>
</dbReference>
<dbReference type="GO" id="GO:0005737">
    <property type="term" value="C:cytoplasm"/>
    <property type="evidence" value="ECO:0007669"/>
    <property type="project" value="UniProtKB-SubCell"/>
</dbReference>
<feature type="active site" description="Cysteine persulfide intermediate" evidence="4">
    <location>
        <position position="101"/>
    </location>
</feature>
<sequence length="102" mass="11442">MDKELAGAMISVNEEGYLTDLSQWTREIGIEIAREEGIEMTDQHWSVIDYIQDQYRNSASLSLRSLGKRGPVSIKELYQLFPDGPLKKSSRIAGIPKPASCI</sequence>
<dbReference type="InterPro" id="IPR007453">
    <property type="entry name" value="DsrC/TusE"/>
</dbReference>
<name>A0A7Y2H0X7_UNCEI</name>
<evidence type="ECO:0000256" key="2">
    <source>
        <dbReference type="ARBA" id="ARBA00005718"/>
    </source>
</evidence>
<dbReference type="InterPro" id="IPR043163">
    <property type="entry name" value="DsrC-like_N"/>
</dbReference>
<proteinExistence type="inferred from homology"/>
<evidence type="ECO:0000256" key="4">
    <source>
        <dbReference type="PIRSR" id="PIRSR006223-50"/>
    </source>
</evidence>
<evidence type="ECO:0000313" key="6">
    <source>
        <dbReference type="Proteomes" id="UP000547674"/>
    </source>
</evidence>
<dbReference type="InterPro" id="IPR025526">
    <property type="entry name" value="DsrC-like_dom_sf"/>
</dbReference>
<evidence type="ECO:0000313" key="5">
    <source>
        <dbReference type="EMBL" id="NNF05450.1"/>
    </source>
</evidence>
<reference evidence="5 6" key="1">
    <citation type="submission" date="2020-03" db="EMBL/GenBank/DDBJ databases">
        <title>Metabolic flexibility allows generalist bacteria to become dominant in a frequently disturbed ecosystem.</title>
        <authorList>
            <person name="Chen Y.-J."/>
            <person name="Leung P.M."/>
            <person name="Bay S.K."/>
            <person name="Hugenholtz P."/>
            <person name="Kessler A.J."/>
            <person name="Shelley G."/>
            <person name="Waite D.W."/>
            <person name="Cook P.L."/>
            <person name="Greening C."/>
        </authorList>
    </citation>
    <scope>NUCLEOTIDE SEQUENCE [LARGE SCALE GENOMIC DNA]</scope>
    <source>
        <strain evidence="5">SS_bin_28</strain>
    </source>
</reference>
<organism evidence="5 6">
    <name type="scientific">Eiseniibacteriota bacterium</name>
    <dbReference type="NCBI Taxonomy" id="2212470"/>
    <lineage>
        <taxon>Bacteria</taxon>
        <taxon>Candidatus Eiseniibacteriota</taxon>
    </lineage>
</organism>
<dbReference type="GO" id="GO:0002143">
    <property type="term" value="P:tRNA wobble position uridine thiolation"/>
    <property type="evidence" value="ECO:0007669"/>
    <property type="project" value="TreeGrafter"/>
</dbReference>
<dbReference type="PIRSF" id="PIRSF006223">
    <property type="entry name" value="DsrC_TusE"/>
    <property type="match status" value="1"/>
</dbReference>
<dbReference type="InterPro" id="IPR042072">
    <property type="entry name" value="DsrC-like_C"/>
</dbReference>
<dbReference type="Proteomes" id="UP000547674">
    <property type="component" value="Unassembled WGS sequence"/>
</dbReference>
<dbReference type="NCBIfam" id="TIGR03342">
    <property type="entry name" value="dsrC_tusE_dsvC"/>
    <property type="match status" value="1"/>
</dbReference>
<accession>A0A7Y2H0X7</accession>
<comment type="similarity">
    <text evidence="2">Belongs to the DsrC/TusE family.</text>
</comment>
<dbReference type="Pfam" id="PF04358">
    <property type="entry name" value="DsrC"/>
    <property type="match status" value="1"/>
</dbReference>
<evidence type="ECO:0000256" key="1">
    <source>
        <dbReference type="ARBA" id="ARBA00004496"/>
    </source>
</evidence>
<dbReference type="Gene3D" id="3.30.1420.10">
    <property type="match status" value="1"/>
</dbReference>
<dbReference type="PANTHER" id="PTHR37010:SF1">
    <property type="entry name" value="SULFURTRANSFERASE TUSE"/>
    <property type="match status" value="1"/>
</dbReference>
<dbReference type="SUPFAM" id="SSF69721">
    <property type="entry name" value="DsrC, the gamma subunit of dissimilatory sulfite reductase"/>
    <property type="match status" value="1"/>
</dbReference>
<dbReference type="PANTHER" id="PTHR37010">
    <property type="entry name" value="SULFURTRANSFERASE TUSE"/>
    <property type="match status" value="1"/>
</dbReference>
<dbReference type="AlphaFoldDB" id="A0A7Y2H0X7"/>
<keyword evidence="3" id="KW-0963">Cytoplasm</keyword>
<evidence type="ECO:0000256" key="3">
    <source>
        <dbReference type="ARBA" id="ARBA00022490"/>
    </source>
</evidence>
<comment type="subcellular location">
    <subcellularLocation>
        <location evidence="1">Cytoplasm</location>
    </subcellularLocation>
</comment>
<dbReference type="Gene3D" id="1.10.10.370">
    <property type="entry name" value="DsrC-like protein, C-terminal domain"/>
    <property type="match status" value="1"/>
</dbReference>